<keyword evidence="3" id="KW-0560">Oxidoreductase</keyword>
<dbReference type="SUPFAM" id="SSF52833">
    <property type="entry name" value="Thioredoxin-like"/>
    <property type="match status" value="1"/>
</dbReference>
<evidence type="ECO:0000256" key="5">
    <source>
        <dbReference type="ARBA" id="ARBA00023284"/>
    </source>
</evidence>
<evidence type="ECO:0000313" key="10">
    <source>
        <dbReference type="Proteomes" id="UP000001964"/>
    </source>
</evidence>
<dbReference type="KEGG" id="mmr:Mmar10_1270"/>
<dbReference type="InterPro" id="IPR036249">
    <property type="entry name" value="Thioredoxin-like_sf"/>
</dbReference>
<dbReference type="InterPro" id="IPR012336">
    <property type="entry name" value="Thioredoxin-like_fold"/>
</dbReference>
<evidence type="ECO:0000256" key="3">
    <source>
        <dbReference type="ARBA" id="ARBA00023002"/>
    </source>
</evidence>
<keyword evidence="2 6" id="KW-0732">Signal</keyword>
<dbReference type="HOGENOM" id="CLU_000288_47_4_5"/>
<evidence type="ECO:0000256" key="1">
    <source>
        <dbReference type="ARBA" id="ARBA00005791"/>
    </source>
</evidence>
<dbReference type="OrthoDB" id="9780147at2"/>
<dbReference type="Gene3D" id="3.40.30.10">
    <property type="entry name" value="Glutaredoxin"/>
    <property type="match status" value="1"/>
</dbReference>
<gene>
    <name evidence="9" type="ordered locus">Mmar10_1270</name>
</gene>
<dbReference type="EMBL" id="CP000449">
    <property type="protein sequence ID" value="ABI65562.1"/>
    <property type="molecule type" value="Genomic_DNA"/>
</dbReference>
<protein>
    <submittedName>
        <fullName evidence="9">DSBA oxidoreductase</fullName>
    </submittedName>
</protein>
<dbReference type="Proteomes" id="UP000001964">
    <property type="component" value="Chromosome"/>
</dbReference>
<evidence type="ECO:0000256" key="4">
    <source>
        <dbReference type="ARBA" id="ARBA00023157"/>
    </source>
</evidence>
<comment type="similarity">
    <text evidence="1">Belongs to the thioredoxin family. DsbA subfamily.</text>
</comment>
<dbReference type="AlphaFoldDB" id="Q0AQ75"/>
<dbReference type="PROSITE" id="PS51257">
    <property type="entry name" value="PROKAR_LIPOPROTEIN"/>
    <property type="match status" value="1"/>
</dbReference>
<evidence type="ECO:0000259" key="8">
    <source>
        <dbReference type="Pfam" id="PF18312"/>
    </source>
</evidence>
<accession>Q0AQ75</accession>
<evidence type="ECO:0000256" key="6">
    <source>
        <dbReference type="SAM" id="SignalP"/>
    </source>
</evidence>
<feature type="chain" id="PRO_5004168379" evidence="6">
    <location>
        <begin position="26"/>
        <end position="248"/>
    </location>
</feature>
<name>Q0AQ75_MARMM</name>
<evidence type="ECO:0000259" key="7">
    <source>
        <dbReference type="Pfam" id="PF13462"/>
    </source>
</evidence>
<proteinExistence type="inferred from homology"/>
<evidence type="ECO:0000313" key="9">
    <source>
        <dbReference type="EMBL" id="ABI65562.1"/>
    </source>
</evidence>
<organism evidence="9 10">
    <name type="scientific">Maricaulis maris (strain MCS10)</name>
    <name type="common">Caulobacter maris</name>
    <dbReference type="NCBI Taxonomy" id="394221"/>
    <lineage>
        <taxon>Bacteria</taxon>
        <taxon>Pseudomonadati</taxon>
        <taxon>Pseudomonadota</taxon>
        <taxon>Alphaproteobacteria</taxon>
        <taxon>Maricaulales</taxon>
        <taxon>Maricaulaceae</taxon>
        <taxon>Maricaulis</taxon>
    </lineage>
</organism>
<dbReference type="GO" id="GO:0016491">
    <property type="term" value="F:oxidoreductase activity"/>
    <property type="evidence" value="ECO:0007669"/>
    <property type="project" value="UniProtKB-KW"/>
</dbReference>
<dbReference type="RefSeq" id="WP_011643209.1">
    <property type="nucleotide sequence ID" value="NC_008347.1"/>
</dbReference>
<dbReference type="PANTHER" id="PTHR13887:SF14">
    <property type="entry name" value="DISULFIDE BOND FORMATION PROTEIN D"/>
    <property type="match status" value="1"/>
</dbReference>
<evidence type="ECO:0000256" key="2">
    <source>
        <dbReference type="ARBA" id="ARBA00022729"/>
    </source>
</evidence>
<sequence length="248" mass="27324" precursor="true">MMLRFAGAFAAIVFLMGCQQPAASAQLSEPERDEVRELIRSYILENPEIIEEALIELQRRARAREMQSVYDALSANEAAIYNDPRDPRLGPDDAEVVIVEFMDYKCSYCRVAASWVESVREEYGDRVQILFKEYPILGDESVEASRAAIAALRQGDEVYAAFHMALIRSSGPLPGTRIDQLAAVSGVDVAQMRTDMEDPEILAHINQVRSLGRALNVTGTPFFIVDGVVVPGANEMALNEALSAALRG</sequence>
<keyword evidence="10" id="KW-1185">Reference proteome</keyword>
<feature type="domain" description="Copper resistance protein ScsC N-terminal" evidence="8">
    <location>
        <begin position="31"/>
        <end position="63"/>
    </location>
</feature>
<dbReference type="PANTHER" id="PTHR13887">
    <property type="entry name" value="GLUTATHIONE S-TRANSFERASE KAPPA"/>
    <property type="match status" value="1"/>
</dbReference>
<dbReference type="eggNOG" id="COG1651">
    <property type="taxonomic scope" value="Bacteria"/>
</dbReference>
<dbReference type="CDD" id="cd03023">
    <property type="entry name" value="DsbA_Com1_like"/>
    <property type="match status" value="1"/>
</dbReference>
<dbReference type="STRING" id="394221.Mmar10_1270"/>
<keyword evidence="5" id="KW-0676">Redox-active center</keyword>
<feature type="domain" description="Thioredoxin-like fold" evidence="7">
    <location>
        <begin position="84"/>
        <end position="235"/>
    </location>
</feature>
<feature type="signal peptide" evidence="6">
    <location>
        <begin position="1"/>
        <end position="25"/>
    </location>
</feature>
<dbReference type="InterPro" id="IPR041205">
    <property type="entry name" value="ScsC_N"/>
</dbReference>
<dbReference type="Pfam" id="PF13462">
    <property type="entry name" value="Thioredoxin_4"/>
    <property type="match status" value="1"/>
</dbReference>
<reference evidence="9 10" key="1">
    <citation type="submission" date="2006-08" db="EMBL/GenBank/DDBJ databases">
        <title>Complete sequence of Maricaulis maris MCS10.</title>
        <authorList>
            <consortium name="US DOE Joint Genome Institute"/>
            <person name="Copeland A."/>
            <person name="Lucas S."/>
            <person name="Lapidus A."/>
            <person name="Barry K."/>
            <person name="Detter J.C."/>
            <person name="Glavina del Rio T."/>
            <person name="Hammon N."/>
            <person name="Israni S."/>
            <person name="Dalin E."/>
            <person name="Tice H."/>
            <person name="Pitluck S."/>
            <person name="Saunders E."/>
            <person name="Brettin T."/>
            <person name="Bruce D."/>
            <person name="Han C."/>
            <person name="Tapia R."/>
            <person name="Gilna P."/>
            <person name="Schmutz J."/>
            <person name="Larimer F."/>
            <person name="Land M."/>
            <person name="Hauser L."/>
            <person name="Kyrpides N."/>
            <person name="Mikhailova N."/>
            <person name="Viollier P."/>
            <person name="Stephens C."/>
            <person name="Richardson P."/>
        </authorList>
    </citation>
    <scope>NUCLEOTIDE SEQUENCE [LARGE SCALE GENOMIC DNA]</scope>
    <source>
        <strain evidence="9 10">MCS10</strain>
    </source>
</reference>
<keyword evidence="4" id="KW-1015">Disulfide bond</keyword>
<dbReference type="Pfam" id="PF18312">
    <property type="entry name" value="ScsC_N"/>
    <property type="match status" value="1"/>
</dbReference>